<keyword evidence="2" id="KW-0175">Coiled coil</keyword>
<feature type="coiled-coil region" evidence="2">
    <location>
        <begin position="22"/>
        <end position="49"/>
    </location>
</feature>
<dbReference type="NCBIfam" id="TIGR01760">
    <property type="entry name" value="tape_meas_TP901"/>
    <property type="match status" value="1"/>
</dbReference>
<sequence length="1284" mass="138388">MAKEAYRIDISVAVDDRSEPALSKIEGKVSKLDKSVERTRKQLERMNRTRWQMAVHIADRASDVLVAINARVQSISGKTFRFTVRVLDYASRPLRMIGRLVSGGMALLGPALGAAASGLAGLFQTAAKFEQSMANVRMVTHANAQDFAALHQRARELGTSMPFTATQVADAMGSLAGAGFTAKQVLAGIGPTLLLASAGQMDLAEAANLASGVLFGMRMPAAQLERVVDVMAKTAATANTSISQLGSAFSLAAPAAADANIAIEQMSAAIGVLSSHGIQGERAGKAMRLMLMQLNDTSSPAAKKLKAMGLELWDAQHAFKGLIPFMAEVERKGLRLTDVTNAFGAHTADAASILLNTGSESFASYVKQLEQAQGAAKKMSKIQEDTLLGSIRRLSGAWEGIAISIGMQAVPALRAWIDRIAEAFTQSNGLADMIGRKINHVFTKLLDIMDSDAWNNASVFGKIRLLWDEIVVAPFNEWWSGGGRERVIEAAHKIGAALGGALGGYLMGVFGMASKDADVDASPFVQAGSTAGRAFLEAFLEAFDAGKIVGKALEAFKNVQPTWLGGDTSSPLGQTLALLLDAWFISKTVQFLGKGKQFYKNARKWIGGGSSATMAETTATAATRTARAGTSKRSPWYRRWLRGSAAADAMPGPAAQFPSDYRPAGKRYWRTIPLDRTYRRDDVVRMANAGQLGRYSGLEKAFGGPAPMSSWRQRLLGKDGNANIVNAAKQTGRLGRIASAASSGLRLLGRAFIGLTGPIGAVMTVVSLAGSAWSWYKQRQEEAEQRLIHMGDGLRAAASESNQALQKSRDTQALIDEYRELDDAVRRNSDSSGELAAKKERLAGITATLRDMYPELISQYDAENGKIPERIGTIEKEIELEDKLARMKLAQAVADGKGNLPSLMEKIGEMETDFSNYEKQFELAHQVRQGLQDIVMEWKAMPEYSRTNEAHEEFLQRANEIGKPLGNYYFHMTAVDMDAENFRKQAAEAKAKYEETGANLMAARQSVQDYYDAARTQIEMNFGGDIAQGAARLETMLQTLQALQQSKSPSAEQLAALKDTLPILSDSSATAADKQRALQSAIDQLKSSLIPAIDQLRLLNQEVTILPSDKKINIEVLYQQSGIEQPPKLPKPTFMFDFFANLEEPKFPMHANGGFITRPHIGLVGEAGPEMIVPLSPGKRARGLSLWQQAGYLLGVQPYAVGGLAGGPQMSISAPAMNESSGTATARSSKSLGGIHLGGVTMNFTLEGSSDNLLDSLRRNGEEIADYIGGVIAQKIEDAAQNRV</sequence>
<name>H3SB40_9BACL</name>
<keyword evidence="3" id="KW-0812">Transmembrane</keyword>
<dbReference type="PATRIC" id="fig|1131935.3.peg.738"/>
<keyword evidence="3" id="KW-0472">Membrane</keyword>
<protein>
    <recommendedName>
        <fullName evidence="4">Phage tail tape measure protein domain-containing protein</fullName>
    </recommendedName>
</protein>
<dbReference type="Proteomes" id="UP000003900">
    <property type="component" value="Unassembled WGS sequence"/>
</dbReference>
<dbReference type="OrthoDB" id="90760at2"/>
<evidence type="ECO:0000259" key="4">
    <source>
        <dbReference type="Pfam" id="PF10145"/>
    </source>
</evidence>
<dbReference type="STRING" id="1131935.PDENDC454_03625"/>
<feature type="transmembrane region" description="Helical" evidence="3">
    <location>
        <begin position="100"/>
        <end position="123"/>
    </location>
</feature>
<keyword evidence="1" id="KW-1188">Viral release from host cell</keyword>
<keyword evidence="3" id="KW-1133">Transmembrane helix</keyword>
<evidence type="ECO:0000256" key="2">
    <source>
        <dbReference type="SAM" id="Coils"/>
    </source>
</evidence>
<dbReference type="Pfam" id="PF10145">
    <property type="entry name" value="PhageMin_Tail"/>
    <property type="match status" value="1"/>
</dbReference>
<evidence type="ECO:0000313" key="5">
    <source>
        <dbReference type="EMBL" id="EHQ63773.1"/>
    </source>
</evidence>
<evidence type="ECO:0000256" key="1">
    <source>
        <dbReference type="ARBA" id="ARBA00022612"/>
    </source>
</evidence>
<dbReference type="EMBL" id="AHKH01000006">
    <property type="protein sequence ID" value="EHQ63773.1"/>
    <property type="molecule type" value="Genomic_DNA"/>
</dbReference>
<evidence type="ECO:0000313" key="6">
    <source>
        <dbReference type="Proteomes" id="UP000003900"/>
    </source>
</evidence>
<accession>H3SB40</accession>
<organism evidence="5 6">
    <name type="scientific">Paenibacillus dendritiformis C454</name>
    <dbReference type="NCBI Taxonomy" id="1131935"/>
    <lineage>
        <taxon>Bacteria</taxon>
        <taxon>Bacillati</taxon>
        <taxon>Bacillota</taxon>
        <taxon>Bacilli</taxon>
        <taxon>Bacillales</taxon>
        <taxon>Paenibacillaceae</taxon>
        <taxon>Paenibacillus</taxon>
    </lineage>
</organism>
<dbReference type="PANTHER" id="PTHR37813">
    <property type="entry name" value="FELS-2 PROPHAGE PROTEIN"/>
    <property type="match status" value="1"/>
</dbReference>
<feature type="domain" description="Phage tail tape measure protein" evidence="4">
    <location>
        <begin position="152"/>
        <end position="340"/>
    </location>
</feature>
<evidence type="ECO:0000256" key="3">
    <source>
        <dbReference type="SAM" id="Phobius"/>
    </source>
</evidence>
<reference evidence="5 6" key="1">
    <citation type="journal article" date="2012" name="J. Bacteriol.">
        <title>Genome Sequence of the Pattern-Forming Social Bacterium Paenibacillus dendritiformis C454 Chiral Morphotype.</title>
        <authorList>
            <person name="Sirota-Madi A."/>
            <person name="Olender T."/>
            <person name="Helman Y."/>
            <person name="Brainis I."/>
            <person name="Finkelshtein A."/>
            <person name="Roth D."/>
            <person name="Hagai E."/>
            <person name="Leshkowitz D."/>
            <person name="Brodsky L."/>
            <person name="Galatenko V."/>
            <person name="Nikolaev V."/>
            <person name="Gutnick D.L."/>
            <person name="Lancet D."/>
            <person name="Ben-Jacob E."/>
        </authorList>
    </citation>
    <scope>NUCLEOTIDE SEQUENCE [LARGE SCALE GENOMIC DNA]</scope>
    <source>
        <strain evidence="5 6">C454</strain>
    </source>
</reference>
<proteinExistence type="predicted"/>
<dbReference type="RefSeq" id="WP_006675231.1">
    <property type="nucleotide sequence ID" value="NZ_AHKH01000006.1"/>
</dbReference>
<keyword evidence="6" id="KW-1185">Reference proteome</keyword>
<dbReference type="InterPro" id="IPR010090">
    <property type="entry name" value="Phage_tape_meas"/>
</dbReference>
<comment type="caution">
    <text evidence="5">The sequence shown here is derived from an EMBL/GenBank/DDBJ whole genome shotgun (WGS) entry which is preliminary data.</text>
</comment>
<gene>
    <name evidence="5" type="ORF">PDENDC454_03625</name>
</gene>
<dbReference type="PANTHER" id="PTHR37813:SF1">
    <property type="entry name" value="FELS-2 PROPHAGE PROTEIN"/>
    <property type="match status" value="1"/>
</dbReference>